<evidence type="ECO:0008006" key="4">
    <source>
        <dbReference type="Google" id="ProtNLM"/>
    </source>
</evidence>
<feature type="signal peptide" evidence="1">
    <location>
        <begin position="1"/>
        <end position="25"/>
    </location>
</feature>
<sequence length="159" mass="17615">MKIIMKKGLFVLAALICFNFSAVQAQDEAVTDEDLYNYALLMQVVDQMKAGISTSVQTIIDNQDGFDVKRYQELASAGDDEAKLKAKGANDFEVKFMKLIVKEQDERKDAIKEVLNTLAQKMVGVSNYKAIKAALSSDADVQARYKEISERIAPPQGEA</sequence>
<organism evidence="2 3">
    <name type="scientific">Marivirga lumbricoides</name>
    <dbReference type="NCBI Taxonomy" id="1046115"/>
    <lineage>
        <taxon>Bacteria</taxon>
        <taxon>Pseudomonadati</taxon>
        <taxon>Bacteroidota</taxon>
        <taxon>Cytophagia</taxon>
        <taxon>Cytophagales</taxon>
        <taxon>Marivirgaceae</taxon>
        <taxon>Marivirga</taxon>
    </lineage>
</organism>
<accession>A0ABQ1MTS4</accession>
<keyword evidence="3" id="KW-1185">Reference proteome</keyword>
<evidence type="ECO:0000256" key="1">
    <source>
        <dbReference type="SAM" id="SignalP"/>
    </source>
</evidence>
<dbReference type="EMBL" id="BMEC01000011">
    <property type="protein sequence ID" value="GGC44750.1"/>
    <property type="molecule type" value="Genomic_DNA"/>
</dbReference>
<proteinExistence type="predicted"/>
<keyword evidence="1" id="KW-0732">Signal</keyword>
<reference evidence="3" key="1">
    <citation type="journal article" date="2019" name="Int. J. Syst. Evol. Microbiol.">
        <title>The Global Catalogue of Microorganisms (GCM) 10K type strain sequencing project: providing services to taxonomists for standard genome sequencing and annotation.</title>
        <authorList>
            <consortium name="The Broad Institute Genomics Platform"/>
            <consortium name="The Broad Institute Genome Sequencing Center for Infectious Disease"/>
            <person name="Wu L."/>
            <person name="Ma J."/>
        </authorList>
    </citation>
    <scope>NUCLEOTIDE SEQUENCE [LARGE SCALE GENOMIC DNA]</scope>
    <source>
        <strain evidence="3">CGMCC 1.10832</strain>
    </source>
</reference>
<dbReference type="Proteomes" id="UP000636010">
    <property type="component" value="Unassembled WGS sequence"/>
</dbReference>
<comment type="caution">
    <text evidence="2">The sequence shown here is derived from an EMBL/GenBank/DDBJ whole genome shotgun (WGS) entry which is preliminary data.</text>
</comment>
<evidence type="ECO:0000313" key="2">
    <source>
        <dbReference type="EMBL" id="GGC44750.1"/>
    </source>
</evidence>
<gene>
    <name evidence="2" type="ORF">GCM10011506_32900</name>
</gene>
<evidence type="ECO:0000313" key="3">
    <source>
        <dbReference type="Proteomes" id="UP000636010"/>
    </source>
</evidence>
<feature type="chain" id="PRO_5045708427" description="DUF4168 domain-containing protein" evidence="1">
    <location>
        <begin position="26"/>
        <end position="159"/>
    </location>
</feature>
<name>A0ABQ1MTS4_9BACT</name>
<protein>
    <recommendedName>
        <fullName evidence="4">DUF4168 domain-containing protein</fullName>
    </recommendedName>
</protein>